<dbReference type="SMART" id="SM00216">
    <property type="entry name" value="VWD"/>
    <property type="match status" value="1"/>
</dbReference>
<evidence type="ECO:0000259" key="2">
    <source>
        <dbReference type="PROSITE" id="PS51233"/>
    </source>
</evidence>
<proteinExistence type="predicted"/>
<reference evidence="3 4" key="1">
    <citation type="submission" date="2018-11" db="EMBL/GenBank/DDBJ databases">
        <authorList>
            <person name="Zhou Z."/>
            <person name="Wang G."/>
        </authorList>
    </citation>
    <scope>NUCLEOTIDE SEQUENCE [LARGE SCALE GENOMIC DNA]</scope>
    <source>
        <strain evidence="3 4">KCTC52004</strain>
    </source>
</reference>
<feature type="compositionally biased region" description="Basic and acidic residues" evidence="1">
    <location>
        <begin position="238"/>
        <end position="255"/>
    </location>
</feature>
<dbReference type="AlphaFoldDB" id="A0A3P1C037"/>
<dbReference type="OrthoDB" id="574668at2"/>
<name>A0A3P1C037_9BACT</name>
<comment type="caution">
    <text evidence="3">The sequence shown here is derived from an EMBL/GenBank/DDBJ whole genome shotgun (WGS) entry which is preliminary data.</text>
</comment>
<protein>
    <recommendedName>
        <fullName evidence="2">VWFD domain-containing protein</fullName>
    </recommendedName>
</protein>
<accession>A0A3P1C037</accession>
<sequence length="739" mass="80123">MNQYVKRLGGLRSIPATLLVGLLLLPQGCKQKGSDPTEPSSTGPVEIRYHQLLIECTEAASKNKGVAILDFRFDVYADKQVAGFMAGKYLAFQTTGFDAIDAAIQTANADIAAKTAEVKAAATMTDFMVSRLTKVASFGSMKNNLTDNAIWGILANEATTIAKLHRKPSGVDLGEMLAALLAAPAQAQVLGQNGNGATTYHNGYVNSAPPQSGSLPEYRMKNNAPELQMPTTAAPVQRDSRGETPAERAAREEAARQAAQAGRTNRGPRDLSDAFNGIFDRLGDKGAAAAAALGRAMGDPHVRTHDGFSYPFQTVGEFIATKGENLEVQSRQEDAYKTNGATVTTGVAARLGADEICFLVNPAALAAPRLFVNQKETALASLAQVSLATGNRLQLVANEKLVFTNAQGEGVTIYWNTPYLDYAISLNTSRKGNVSGLMGNYDEDPKNDLKLANGTLVTYTFPIIHTTFADSWRITSQSSLFVYDAGKNTDSYQDRAFPKTFPVVDPEKLKWAETVCQAAGVTRQPELGQCIFDVGITGDERLTRSSLLAQKEFPASPDVAVFSGLKLDLKEGQSNDPQTRNLLDLDNGTLYKFADGASVAFDIDVIFDYYSGPWFAGPRAVKNCGVSCGAYTIWPLIDQQKWPFFASTFLRYTTIPAGDWNTFSTAADLRRTWTFDAGADEKTELVQPLTNLTTSTPQTQYLWSFRTQQGKKGLIRFTQGQVNKTAGTATFTFDVKIER</sequence>
<feature type="region of interest" description="Disordered" evidence="1">
    <location>
        <begin position="228"/>
        <end position="272"/>
    </location>
</feature>
<dbReference type="EMBL" id="RQJO01000007">
    <property type="protein sequence ID" value="RRB06697.1"/>
    <property type="molecule type" value="Genomic_DNA"/>
</dbReference>
<feature type="domain" description="VWFD" evidence="2">
    <location>
        <begin position="292"/>
        <end position="480"/>
    </location>
</feature>
<dbReference type="InterPro" id="IPR001846">
    <property type="entry name" value="VWF_type-D"/>
</dbReference>
<evidence type="ECO:0000313" key="4">
    <source>
        <dbReference type="Proteomes" id="UP000271925"/>
    </source>
</evidence>
<dbReference type="InterPro" id="IPR051495">
    <property type="entry name" value="Epithelial_Barrier/Signaling"/>
</dbReference>
<dbReference type="Proteomes" id="UP000271925">
    <property type="component" value="Unassembled WGS sequence"/>
</dbReference>
<evidence type="ECO:0000313" key="3">
    <source>
        <dbReference type="EMBL" id="RRB06697.1"/>
    </source>
</evidence>
<evidence type="ECO:0000256" key="1">
    <source>
        <dbReference type="SAM" id="MobiDB-lite"/>
    </source>
</evidence>
<gene>
    <name evidence="3" type="ORF">EHT25_02570</name>
</gene>
<dbReference type="Pfam" id="PF00094">
    <property type="entry name" value="VWD"/>
    <property type="match status" value="1"/>
</dbReference>
<dbReference type="PROSITE" id="PS51233">
    <property type="entry name" value="VWFD"/>
    <property type="match status" value="1"/>
</dbReference>
<dbReference type="PANTHER" id="PTHR13802">
    <property type="entry name" value="MUCIN 4-RELATED"/>
    <property type="match status" value="1"/>
</dbReference>
<dbReference type="RefSeq" id="WP_124870197.1">
    <property type="nucleotide sequence ID" value="NZ_RQJO01000007.1"/>
</dbReference>
<keyword evidence="4" id="KW-1185">Reference proteome</keyword>
<dbReference type="PANTHER" id="PTHR13802:SF52">
    <property type="entry name" value="MUCIN-4"/>
    <property type="match status" value="1"/>
</dbReference>
<organism evidence="3 4">
    <name type="scientific">Larkinella rosea</name>
    <dbReference type="NCBI Taxonomy" id="2025312"/>
    <lineage>
        <taxon>Bacteria</taxon>
        <taxon>Pseudomonadati</taxon>
        <taxon>Bacteroidota</taxon>
        <taxon>Cytophagia</taxon>
        <taxon>Cytophagales</taxon>
        <taxon>Spirosomataceae</taxon>
        <taxon>Larkinella</taxon>
    </lineage>
</organism>